<dbReference type="InterPro" id="IPR020806">
    <property type="entry name" value="PKS_PP-bd"/>
</dbReference>
<dbReference type="CDD" id="cd12117">
    <property type="entry name" value="A_NRPS_Srf_like"/>
    <property type="match status" value="1"/>
</dbReference>
<dbReference type="CDD" id="cd19531">
    <property type="entry name" value="LCL_NRPS-like"/>
    <property type="match status" value="1"/>
</dbReference>
<dbReference type="RefSeq" id="WP_184622581.1">
    <property type="nucleotide sequence ID" value="NZ_JACHCC010000001.1"/>
</dbReference>
<dbReference type="GO" id="GO:0003824">
    <property type="term" value="F:catalytic activity"/>
    <property type="evidence" value="ECO:0007669"/>
    <property type="project" value="InterPro"/>
</dbReference>
<dbReference type="GO" id="GO:0005829">
    <property type="term" value="C:cytosol"/>
    <property type="evidence" value="ECO:0007669"/>
    <property type="project" value="TreeGrafter"/>
</dbReference>
<dbReference type="Pfam" id="PF00550">
    <property type="entry name" value="PP-binding"/>
    <property type="match status" value="3"/>
</dbReference>
<dbReference type="CDD" id="cd19543">
    <property type="entry name" value="DCL_NRPS"/>
    <property type="match status" value="1"/>
</dbReference>
<dbReference type="SMART" id="SM00823">
    <property type="entry name" value="PKS_PP"/>
    <property type="match status" value="3"/>
</dbReference>
<dbReference type="SUPFAM" id="SSF56801">
    <property type="entry name" value="Acetyl-CoA synthetase-like"/>
    <property type="match status" value="3"/>
</dbReference>
<dbReference type="Pfam" id="PF13193">
    <property type="entry name" value="AMP-binding_C"/>
    <property type="match status" value="3"/>
</dbReference>
<dbReference type="FunFam" id="1.10.1200.10:FF:000005">
    <property type="entry name" value="Nonribosomal peptide synthetase 1"/>
    <property type="match status" value="2"/>
</dbReference>
<dbReference type="Gene3D" id="1.10.1200.10">
    <property type="entry name" value="ACP-like"/>
    <property type="match status" value="3"/>
</dbReference>
<dbReference type="InterPro" id="IPR001242">
    <property type="entry name" value="Condensation_dom"/>
</dbReference>
<accession>A0A7X0J122</accession>
<dbReference type="CDD" id="cd05930">
    <property type="entry name" value="A_NRPS"/>
    <property type="match status" value="2"/>
</dbReference>
<evidence type="ECO:0000256" key="1">
    <source>
        <dbReference type="ARBA" id="ARBA00001957"/>
    </source>
</evidence>
<dbReference type="Pfam" id="PF00501">
    <property type="entry name" value="AMP-binding"/>
    <property type="match status" value="3"/>
</dbReference>
<comment type="cofactor">
    <cofactor evidence="1">
        <name>pantetheine 4'-phosphate</name>
        <dbReference type="ChEBI" id="CHEBI:47942"/>
    </cofactor>
</comment>
<dbReference type="PROSITE" id="PS00455">
    <property type="entry name" value="AMP_BINDING"/>
    <property type="match status" value="3"/>
</dbReference>
<keyword evidence="3" id="KW-0596">Phosphopantetheine</keyword>
<comment type="similarity">
    <text evidence="2">Belongs to the ATP-dependent AMP-binding enzyme family.</text>
</comment>
<dbReference type="NCBIfam" id="NF003417">
    <property type="entry name" value="PRK04813.1"/>
    <property type="match status" value="3"/>
</dbReference>
<dbReference type="InterPro" id="IPR023213">
    <property type="entry name" value="CAT-like_dom_sf"/>
</dbReference>
<dbReference type="InterPro" id="IPR000873">
    <property type="entry name" value="AMP-dep_synth/lig_dom"/>
</dbReference>
<keyword evidence="4" id="KW-0597">Phosphoprotein</keyword>
<dbReference type="EMBL" id="JACHCC010000001">
    <property type="protein sequence ID" value="MBB6498472.1"/>
    <property type="molecule type" value="Genomic_DNA"/>
</dbReference>
<dbReference type="Gene3D" id="3.30.300.30">
    <property type="match status" value="3"/>
</dbReference>
<dbReference type="PROSITE" id="PS50075">
    <property type="entry name" value="CARRIER"/>
    <property type="match status" value="3"/>
</dbReference>
<sequence>MSFQILPLHPAQKDVYIDQMINTEAPYYNVGGYILLKGLLDKEKFIAAVNSAPLVFDALKMRFDLQDPQPVAYLDETYDHFELPELVFEDGPDKKERVGQWIREQLAAPFKIEKTSIPVEQYLIQVQEDEYWYYFKFHHLIADGYGLSGLNQFIARKYKSLITADYEVEFKYPSYVEEAIRASAYHNSAEYAAEGEYWKKKVGKQTENLFQRRILSDNNLQTKSDTLILELTEKDRERLETLQLNTKANPQQLTMAALMIYFARTSSQTDFVFGIPLHRRRTKALRTIPGMFTGLIPFVGHCSPGTKLTDLIKSILSSQREDYRYQNYLIGDLKRFFRMETQLAADALTEIVVNYAPIDFQLDFGEGLKSQSINIPTGHVPFPIEMFWYDYGKQQPLQLRVDFQLQYFEKKEIELLTQRILYILEQFDTKLDNDIEAIHILPPAEQILLEEFSHQGACTPESAQTLPGLFAVQAALTPDAIAIRFEKQLISYKQLDEQSNQLSHYLRGQGVTTDSMVLLCMNRSIDMLVAILGVMKAGGAYVPVDPAYPAERINYILNDTSSGIVICNDESRASVIADVDMININDETLLLSRLPADYPAAVPGTHDLCYVIYTSGSTGKPKGVMVEHRGMLNHLFAKVADLQMNEQTRLAFTASSTFDISVWQMFAALLCGGSTVVYTDRLIYTPAELISAVAEDQVTILELVPSYLTAVLQEEMHTPLENLRYLLVTGEAVSQYLLNQWFTHPYYGTIPVVNAYGPTEASDDITHHFMYETPVTANVPLGKPLQNLRIYVLNESNEICHVGLPGEICVAGIGVARGYVGLPELTAQKFTQDIFSMDPSERMYRTGDLGRWLADGNIEYLGRIDDQVKIRGYRIELGEIESVLQQSELVREAVVLARADDKGHKRLIGYIVPVGKLDKENIVAYMRERLPEYMVPGMLVEMVAFPLTPNGKIDKKGLPDLDTDVVFTDDYVPAGNDVEEFLAVMWQELLGIERIGIHDNFFKLGGDSIIIIQLASRAKRAGYALQAKDVFQHQTIAQLAAWMSGKKKKNAGIAAGEEHVKGEAGLLPIQQWYFEQEPQETRALHHYNQSLLLKADKTINAELLSAVLSHLLEQHDALRFSYQRVGRKWSQTYGNQNSSLYTEDLSEAGSELSSLITTCCEQYQASLDLEKGDILRMVLIKTPESDTHNRLLIVVHHLAIDGVSWRILLEDIEELIAVAQSGKEMELAGKSSSYQRWYNHLTAYAQSNQLLSQRQYWENIALAKCHPLVENLVENSVLISDSKTYTAGLNATFTHLLLKESHQAYHTEINDILLAALVRTLTEWNGKKEVIIGLEGHGREEIGTGIDISRTVGWFTSLYPVLVDAGINATDEQLIKNVKEQLHGIPDKGLGYGILKYINKETVLQGDDPWEIVFNYLGQLDNLTKNSPHFQFAEEYTGHSVSPAHIMRDKLAIDGMIRDGVLQFQWSYSGLHYQESTIEQLSASYLTHLKTLIQFSSDQGKIREVFTPSDYGLPALVNYEALDEFLMQPGWPGNVLKRADTVDAIYQLSALQEGMLFHSLYNAGGTDYIEQFSCDLQLTDPEALQQSWNLLLKQHTVLRSSINYKELAIPVQCVHHEVELPFEILDYSHLNADDQQLAINAYVKIDRERPFDFEVPPLMRITLLQTGNESYHMLWTYHHILLDGWSLPVIIESILRYYNQLVSKEEVILGAEDKYEDYIRFIAHRDKWTEEVYWKEYLSGLETNTSLPFVKPSGNHTKVPEEFKEERLILNEETSQTITAYAKRNGLTLNTLMQGVWAFILHHYTGHNSIAYGVAVSGRPVDLADIEKRVGLYINTLPLHTRFEKETAIISWLQDIQRDQIRSREYEHIPLSQIQELTGIKGDLFDSLLVFENYPVSEVLKSEDWKLKVDHIDVKEQTNYPLVVVITASKETELRFTYNAGALDTIYVQQLARHFEQVLAEILAHEQGKLGHITLLTAQERERLLQYAGTEKYYPADKTITDLFEEQVWKTPDAVAVVEEDKFLTYAELNHRANRLARYLKYRGVKTETLVPICTNRSLDMIVGILGILKAGGAYVPVDPAYPQERIRFMLEDTGSRLLLTTLSYREQLAGQSDESMIICLDESIEFDEEQLDTEEVLLPEQLAYVMYTSGSTGQPKGVLVTHRNVVSLIHAANYIVLDKEDVLLSVGSIAFDATTFEYWGALLNGGRLVLGAENSLLDPVQLKRVLQEEGVTKMFFTTAWFNQLVDTDVTVFGRLSAVLTGGEKLSENHVKRFMQAYPEIVISNIYGPTENTTFSLSYVMNNQEITVNTPIGISLDNRSAYVLDQDQQLVPMGVTGELYVGGEGVARGYLNRPELTLERFITNPFHQDPAKRLYRTGDLVRMHLDGNIEFVGRSDNQVKIRGYRIELGEIENVLRQNSMVRNCVVVAKADRTGGKRLIGYVVEEEMFDKEKMNAWLKVRLPEYMVPSVWLTLEEIPLTVNGKTDYAVLPDPDINDLSINEYEAPRDETETKLIAVWQSVLNIQRINIHDDFFELGGHSLLAIRLLAAVRNELAVELSVDNVFTYTTVATMTAFIQQMESTVLLPEIVRQERPENIPLSFGQERLWFIDQLEGSVHYHIPAVLCLKGDLDVNALQTTFQDIVNRHEILRTVIGQKGGVPYQQILEPGTWKLSVVNPGADQQATILNFINQPFDLANDHMLRIGLIEIAGDEHLMVLSLHHIASDGWSLSVIVGELSELYNAYTSGLLPSLRELTLKYADYALWQRNYVSGEVLQLQQEYWKTQLSGTELLNLPTDYSRSAISSKHGTTTSFMLDPLLKEELNEFSQREGVTLFMTLLTTFKILLYRYSGQEDICVGTPIAGRRQKETENLVGFFINTLAVRCDLSGEPAFNALLKQVKDTFLAGYAQQDIPFEKVVESVVTSRDLNQNPLFQVLFTLQNIPDIPAFALNKLDVSVQTVPITAVQFDLTFTVVEEKEGLLLNIEYCSELFRGETITRMVGHYEQLLRSVIAQPTQKISALAMIPPVETSLLETLFSGPVVDYPKEKTVMMLFEEWAIQTPDAVALQYEEEKITYQELNERANQLAHYLRGKDIHSDCLVGICIGRSTDMIAGILGIWKAGGAYVPIDPGYPEERIGYLLADSGVNVIVSNKRSRQSLPVEKQALIISLDEDDLLSQQPVTSPEHLTAVDNLSYVIYTSGSTGKPKGVLVEHRGMLNHLYAKVNELQMDNHTILAYTASYTFDISVWQMFCALLCGGRTVIYSDYLILQPAALMEQVEADRVSILELVPSYLAAVLQENTTATLKCLRYLLVTGEAVSQALLAQWFSHPDYRNIPVVNAYGPTEASDDITHHFMYSTPAGSNVPLGKTIQNLHIYILDTYGHICPVGVPGEICVAGVGVSRGYLNREELTREKFVQDPFHSGQRMYKTGDLGKWLPDGNIEYQGRIDDQVKIRGYRIELGEIEHVLNQHPLVLQSVVIAKSDTNGMKRLIAYFVPSKEEAKEELFTYLKSSLPEYMVPVLVELDELPLTANGKIDKKSLPDPTGEMLLTNVYVGPQNPTEEVLAEICQQLLGIERIGVDDNLFEIGMHSLLVMRLIAATLEEFKIDIPVRTFFELATIRLLAEYIITRQANSAKKRTRIVL</sequence>
<comment type="caution">
    <text evidence="7">The sequence shown here is derived from an EMBL/GenBank/DDBJ whole genome shotgun (WGS) entry which is preliminary data.</text>
</comment>
<dbReference type="InterPro" id="IPR010071">
    <property type="entry name" value="AA_adenyl_dom"/>
</dbReference>
<dbReference type="Gene3D" id="3.30.559.10">
    <property type="entry name" value="Chloramphenicol acetyltransferase-like domain"/>
    <property type="match status" value="4"/>
</dbReference>
<dbReference type="InterPro" id="IPR025110">
    <property type="entry name" value="AMP-bd_C"/>
</dbReference>
<evidence type="ECO:0000256" key="3">
    <source>
        <dbReference type="ARBA" id="ARBA00022450"/>
    </source>
</evidence>
<dbReference type="InterPro" id="IPR010060">
    <property type="entry name" value="NRPS_synth"/>
</dbReference>
<evidence type="ECO:0000256" key="4">
    <source>
        <dbReference type="ARBA" id="ARBA00022553"/>
    </source>
</evidence>
<dbReference type="GO" id="GO:0044550">
    <property type="term" value="P:secondary metabolite biosynthetic process"/>
    <property type="evidence" value="ECO:0007669"/>
    <property type="project" value="UniProtKB-ARBA"/>
</dbReference>
<dbReference type="Gene3D" id="2.30.38.10">
    <property type="entry name" value="Luciferase, Domain 3"/>
    <property type="match status" value="3"/>
</dbReference>
<keyword evidence="5" id="KW-0677">Repeat</keyword>
<gene>
    <name evidence="7" type="ORF">HDF25_000596</name>
</gene>
<dbReference type="InterPro" id="IPR045851">
    <property type="entry name" value="AMP-bd_C_sf"/>
</dbReference>
<organism evidence="7 8">
    <name type="scientific">Pedobacter cryoconitis</name>
    <dbReference type="NCBI Taxonomy" id="188932"/>
    <lineage>
        <taxon>Bacteria</taxon>
        <taxon>Pseudomonadati</taxon>
        <taxon>Bacteroidota</taxon>
        <taxon>Sphingobacteriia</taxon>
        <taxon>Sphingobacteriales</taxon>
        <taxon>Sphingobacteriaceae</taxon>
        <taxon>Pedobacter</taxon>
    </lineage>
</organism>
<dbReference type="FunFam" id="3.30.300.30:FF:000010">
    <property type="entry name" value="Enterobactin synthetase component F"/>
    <property type="match status" value="3"/>
</dbReference>
<dbReference type="NCBIfam" id="TIGR01733">
    <property type="entry name" value="AA-adenyl-dom"/>
    <property type="match status" value="3"/>
</dbReference>
<dbReference type="SUPFAM" id="SSF52777">
    <property type="entry name" value="CoA-dependent acyltransferases"/>
    <property type="match status" value="8"/>
</dbReference>
<dbReference type="GO" id="GO:0031177">
    <property type="term" value="F:phosphopantetheine binding"/>
    <property type="evidence" value="ECO:0007669"/>
    <property type="project" value="InterPro"/>
</dbReference>
<feature type="domain" description="Carrier" evidence="6">
    <location>
        <begin position="3552"/>
        <end position="3627"/>
    </location>
</feature>
<proteinExistence type="inferred from homology"/>
<dbReference type="GO" id="GO:0043041">
    <property type="term" value="P:amino acid activation for nonribosomal peptide biosynthetic process"/>
    <property type="evidence" value="ECO:0007669"/>
    <property type="project" value="TreeGrafter"/>
</dbReference>
<dbReference type="SUPFAM" id="SSF47336">
    <property type="entry name" value="ACP-like"/>
    <property type="match status" value="3"/>
</dbReference>
<dbReference type="InterPro" id="IPR020845">
    <property type="entry name" value="AMP-binding_CS"/>
</dbReference>
<evidence type="ECO:0000313" key="8">
    <source>
        <dbReference type="Proteomes" id="UP000521017"/>
    </source>
</evidence>
<name>A0A7X0J122_9SPHI</name>
<dbReference type="InterPro" id="IPR009081">
    <property type="entry name" value="PP-bd_ACP"/>
</dbReference>
<evidence type="ECO:0000259" key="6">
    <source>
        <dbReference type="PROSITE" id="PS50075"/>
    </source>
</evidence>
<dbReference type="Gene3D" id="3.40.50.980">
    <property type="match status" value="6"/>
</dbReference>
<evidence type="ECO:0000256" key="5">
    <source>
        <dbReference type="ARBA" id="ARBA00022737"/>
    </source>
</evidence>
<evidence type="ECO:0000313" key="7">
    <source>
        <dbReference type="EMBL" id="MBB6498472.1"/>
    </source>
</evidence>
<dbReference type="InterPro" id="IPR006162">
    <property type="entry name" value="Ppantetheine_attach_site"/>
</dbReference>
<dbReference type="PANTHER" id="PTHR45527">
    <property type="entry name" value="NONRIBOSOMAL PEPTIDE SYNTHETASE"/>
    <property type="match status" value="1"/>
</dbReference>
<dbReference type="Gene3D" id="3.30.559.30">
    <property type="entry name" value="Nonribosomal peptide synthetase, condensation domain"/>
    <property type="match status" value="4"/>
</dbReference>
<protein>
    <submittedName>
        <fullName evidence="7">Amino acid adenylation domain-containing protein/non-ribosomal peptide synthase protein (TIGR01720 family)</fullName>
    </submittedName>
</protein>
<feature type="domain" description="Carrier" evidence="6">
    <location>
        <begin position="973"/>
        <end position="1047"/>
    </location>
</feature>
<dbReference type="FunFam" id="3.40.50.980:FF:000001">
    <property type="entry name" value="Non-ribosomal peptide synthetase"/>
    <property type="match status" value="3"/>
</dbReference>
<feature type="domain" description="Carrier" evidence="6">
    <location>
        <begin position="2504"/>
        <end position="2579"/>
    </location>
</feature>
<dbReference type="CDD" id="cd19534">
    <property type="entry name" value="E_NRPS"/>
    <property type="match status" value="1"/>
</dbReference>
<dbReference type="FunFam" id="3.40.50.12780:FF:000012">
    <property type="entry name" value="Non-ribosomal peptide synthetase"/>
    <property type="match status" value="3"/>
</dbReference>
<dbReference type="NCBIfam" id="TIGR01720">
    <property type="entry name" value="NRPS-para261"/>
    <property type="match status" value="1"/>
</dbReference>
<reference evidence="7 8" key="1">
    <citation type="submission" date="2020-08" db="EMBL/GenBank/DDBJ databases">
        <title>Genomic Encyclopedia of Type Strains, Phase IV (KMG-V): Genome sequencing to study the core and pangenomes of soil and plant-associated prokaryotes.</title>
        <authorList>
            <person name="Whitman W."/>
        </authorList>
    </citation>
    <scope>NUCLEOTIDE SEQUENCE [LARGE SCALE GENOMIC DNA]</scope>
    <source>
        <strain evidence="7 8">M2T3</strain>
    </source>
</reference>
<dbReference type="PROSITE" id="PS00012">
    <property type="entry name" value="PHOSPHOPANTETHEINE"/>
    <property type="match status" value="2"/>
</dbReference>
<dbReference type="Pfam" id="PF00668">
    <property type="entry name" value="Condensation"/>
    <property type="match status" value="4"/>
</dbReference>
<dbReference type="PANTHER" id="PTHR45527:SF1">
    <property type="entry name" value="FATTY ACID SYNTHASE"/>
    <property type="match status" value="1"/>
</dbReference>
<dbReference type="Proteomes" id="UP000521017">
    <property type="component" value="Unassembled WGS sequence"/>
</dbReference>
<dbReference type="FunFam" id="2.30.38.10:FF:000001">
    <property type="entry name" value="Non-ribosomal peptide synthetase PvdI"/>
    <property type="match status" value="2"/>
</dbReference>
<dbReference type="InterPro" id="IPR036736">
    <property type="entry name" value="ACP-like_sf"/>
</dbReference>
<evidence type="ECO:0000256" key="2">
    <source>
        <dbReference type="ARBA" id="ARBA00006432"/>
    </source>
</evidence>